<organism evidence="1 2">
    <name type="scientific">Providencia alcalifaciens 205/92</name>
    <dbReference type="NCBI Taxonomy" id="1256988"/>
    <lineage>
        <taxon>Bacteria</taxon>
        <taxon>Pseudomonadati</taxon>
        <taxon>Pseudomonadota</taxon>
        <taxon>Gammaproteobacteria</taxon>
        <taxon>Enterobacterales</taxon>
        <taxon>Morganellaceae</taxon>
        <taxon>Providencia</taxon>
    </lineage>
</organism>
<dbReference type="AlphaFoldDB" id="A0AAV3M7R6"/>
<comment type="caution">
    <text evidence="1">The sequence shown here is derived from an EMBL/GenBank/DDBJ whole genome shotgun (WGS) entry which is preliminary data.</text>
</comment>
<evidence type="ECO:0000313" key="1">
    <source>
        <dbReference type="EMBL" id="EUD11762.1"/>
    </source>
</evidence>
<dbReference type="EMBL" id="JALD01000035">
    <property type="protein sequence ID" value="EUD11762.1"/>
    <property type="molecule type" value="Genomic_DNA"/>
</dbReference>
<accession>A0AAV3M7R6</accession>
<evidence type="ECO:0000313" key="2">
    <source>
        <dbReference type="Proteomes" id="UP000022311"/>
    </source>
</evidence>
<proteinExistence type="predicted"/>
<gene>
    <name evidence="1" type="ORF">HMPREF1563_3374</name>
</gene>
<sequence length="81" mass="9286">MKGTTLTELIKSYTDQGFAEASRFMNNKPYYYESSNAAMFAEVYLFRRKHFPKGKAFLRIVLIENGAKHIRSQREASNAGS</sequence>
<name>A0AAV3M7R6_9GAMM</name>
<protein>
    <submittedName>
        <fullName evidence="1">Uncharacterized protein</fullName>
    </submittedName>
</protein>
<dbReference type="RefSeq" id="WP_036952299.1">
    <property type="nucleotide sequence ID" value="NZ_JALD01000035.1"/>
</dbReference>
<reference evidence="1 2" key="1">
    <citation type="submission" date="2014-01" db="EMBL/GenBank/DDBJ databases">
        <authorList>
            <person name="Durkin A.S."/>
            <person name="McCorrison J."/>
            <person name="Torralba M."/>
            <person name="Gillis M."/>
            <person name="Haft D.H."/>
            <person name="Methe B."/>
            <person name="Sutton G."/>
            <person name="Nelson K.E."/>
        </authorList>
    </citation>
    <scope>NUCLEOTIDE SEQUENCE [LARGE SCALE GENOMIC DNA]</scope>
    <source>
        <strain evidence="1 2">205/92</strain>
    </source>
</reference>
<dbReference type="Proteomes" id="UP000022311">
    <property type="component" value="Unassembled WGS sequence"/>
</dbReference>